<evidence type="ECO:0000259" key="2">
    <source>
        <dbReference type="PROSITE" id="PS50948"/>
    </source>
</evidence>
<feature type="domain" description="Apple" evidence="2">
    <location>
        <begin position="118"/>
        <end position="179"/>
    </location>
</feature>
<dbReference type="AlphaFoldDB" id="A0A553P5M4"/>
<proteinExistence type="predicted"/>
<feature type="chain" id="PRO_5021987769" description="Apple domain-containing protein" evidence="1">
    <location>
        <begin position="22"/>
        <end position="469"/>
    </location>
</feature>
<evidence type="ECO:0000256" key="1">
    <source>
        <dbReference type="SAM" id="SignalP"/>
    </source>
</evidence>
<name>A0A553P5M4_TIGCA</name>
<protein>
    <recommendedName>
        <fullName evidence="2">Apple domain-containing protein</fullName>
    </recommendedName>
</protein>
<dbReference type="Proteomes" id="UP000318571">
    <property type="component" value="Chromosome 3"/>
</dbReference>
<reference evidence="3 4" key="1">
    <citation type="journal article" date="2018" name="Nat. Ecol. Evol.">
        <title>Genomic signatures of mitonuclear coevolution across populations of Tigriopus californicus.</title>
        <authorList>
            <person name="Barreto F.S."/>
            <person name="Watson E.T."/>
            <person name="Lima T.G."/>
            <person name="Willett C.S."/>
            <person name="Edmands S."/>
            <person name="Li W."/>
            <person name="Burton R.S."/>
        </authorList>
    </citation>
    <scope>NUCLEOTIDE SEQUENCE [LARGE SCALE GENOMIC DNA]</scope>
    <source>
        <strain evidence="3 4">San Diego</strain>
    </source>
</reference>
<evidence type="ECO:0000313" key="3">
    <source>
        <dbReference type="EMBL" id="TRY72987.1"/>
    </source>
</evidence>
<gene>
    <name evidence="3" type="ORF">TCAL_08732</name>
</gene>
<feature type="signal peptide" evidence="1">
    <location>
        <begin position="1"/>
        <end position="21"/>
    </location>
</feature>
<dbReference type="SUPFAM" id="SSF50965">
    <property type="entry name" value="Galactose oxidase, central domain"/>
    <property type="match status" value="1"/>
</dbReference>
<sequence>MLDRTLFQLVLIVSLCHLSWADQTFCHVSGRCQHVFFVRMGVEDYNACLAECKREPTCRTMSFLGGSTELNCELYQETDLGELEKCDGCFSGQFRCHFDDGGDSPDDIQRGCRVDGVCEGTKLSDETGVDNLDDCNKACADNAQCQWSSFDMENLECTLWEKCSTINASDRTFSSHVQCAPDRFDSMVLYLNEGASNEILLPLEMCDSCSVVAPAILDQDSFLTWANGQLLTCRGNQSCHVFNMFNQTWDNLEVEVPPNVGICPGKISSNELFTLETFSDKTYILDLNTFEFVEHISRPDEGIDNPCLVKLNDTHFMAIGGASRVDGTFSTATFIFNVQGQEWTEGEPLRVPLSDHACPLFTKSDGSSYVIAFGGAQRHSYIYDPEGKFWRSGPNLPRDGTFKAHRLGEVILAEAVEDENHSFYELSPDDERWIALTSHHNFYDGTESLAIPEFLFNCPISCPSHRGEP</sequence>
<keyword evidence="1" id="KW-0732">Signal</keyword>
<dbReference type="InterPro" id="IPR015915">
    <property type="entry name" value="Kelch-typ_b-propeller"/>
</dbReference>
<dbReference type="EMBL" id="VCGU01000007">
    <property type="protein sequence ID" value="TRY72987.1"/>
    <property type="molecule type" value="Genomic_DNA"/>
</dbReference>
<dbReference type="InterPro" id="IPR011043">
    <property type="entry name" value="Gal_Oxase/kelch_b-propeller"/>
</dbReference>
<dbReference type="InterPro" id="IPR003609">
    <property type="entry name" value="Pan_app"/>
</dbReference>
<keyword evidence="4" id="KW-1185">Reference proteome</keyword>
<organism evidence="3 4">
    <name type="scientific">Tigriopus californicus</name>
    <name type="common">Marine copepod</name>
    <dbReference type="NCBI Taxonomy" id="6832"/>
    <lineage>
        <taxon>Eukaryota</taxon>
        <taxon>Metazoa</taxon>
        <taxon>Ecdysozoa</taxon>
        <taxon>Arthropoda</taxon>
        <taxon>Crustacea</taxon>
        <taxon>Multicrustacea</taxon>
        <taxon>Hexanauplia</taxon>
        <taxon>Copepoda</taxon>
        <taxon>Harpacticoida</taxon>
        <taxon>Harpacticidae</taxon>
        <taxon>Tigriopus</taxon>
    </lineage>
</organism>
<dbReference type="Gene3D" id="2.120.10.80">
    <property type="entry name" value="Kelch-type beta propeller"/>
    <property type="match status" value="1"/>
</dbReference>
<accession>A0A553P5M4</accession>
<evidence type="ECO:0000313" key="4">
    <source>
        <dbReference type="Proteomes" id="UP000318571"/>
    </source>
</evidence>
<comment type="caution">
    <text evidence="3">The sequence shown here is derived from an EMBL/GenBank/DDBJ whole genome shotgun (WGS) entry which is preliminary data.</text>
</comment>
<dbReference type="PROSITE" id="PS50948">
    <property type="entry name" value="PAN"/>
    <property type="match status" value="1"/>
</dbReference>